<accession>A0A2N3XVA0</accession>
<dbReference type="RefSeq" id="WP_010693834.1">
    <property type="nucleotide sequence ID" value="NZ_CP061007.1"/>
</dbReference>
<dbReference type="Proteomes" id="UP000233786">
    <property type="component" value="Unassembled WGS sequence"/>
</dbReference>
<feature type="region of interest" description="Disordered" evidence="1">
    <location>
        <begin position="1"/>
        <end position="21"/>
    </location>
</feature>
<dbReference type="InterPro" id="IPR032724">
    <property type="entry name" value="SCP1.201-like"/>
</dbReference>
<dbReference type="AlphaFoldDB" id="A0A2N3XVA0"/>
<dbReference type="STRING" id="994479.GCA_000194155_01844"/>
<sequence length="114" mass="12810">MLDPDGTELVYLGPGPDDRQQVRLRRQGGGDMLATYTTANCRAAWALSVKMAVQMRAGQRETIVIDRPPCDLADQEWLRCRRQLPRFLPPGAELTVITSVGETYTYQGEQRNEA</sequence>
<evidence type="ECO:0000256" key="1">
    <source>
        <dbReference type="SAM" id="MobiDB-lite"/>
    </source>
</evidence>
<reference evidence="2" key="1">
    <citation type="submission" date="2017-12" db="EMBL/GenBank/DDBJ databases">
        <title>Sequencing the genomes of 1000 Actinobacteria strains.</title>
        <authorList>
            <person name="Klenk H.-P."/>
        </authorList>
    </citation>
    <scope>NUCLEOTIDE SEQUENCE [LARGE SCALE GENOMIC DNA]</scope>
    <source>
        <strain evidence="2">DSM 44228</strain>
    </source>
</reference>
<keyword evidence="3" id="KW-1185">Reference proteome</keyword>
<dbReference type="OrthoDB" id="3370651at2"/>
<gene>
    <name evidence="2" type="ORF">A8926_2232</name>
</gene>
<comment type="caution">
    <text evidence="2">The sequence shown here is derived from an EMBL/GenBank/DDBJ whole genome shotgun (WGS) entry which is preliminary data.</text>
</comment>
<proteinExistence type="predicted"/>
<evidence type="ECO:0000313" key="2">
    <source>
        <dbReference type="EMBL" id="PKW14603.1"/>
    </source>
</evidence>
<evidence type="ECO:0000313" key="3">
    <source>
        <dbReference type="Proteomes" id="UP000233786"/>
    </source>
</evidence>
<dbReference type="EMBL" id="PJNB01000001">
    <property type="protein sequence ID" value="PKW14603.1"/>
    <property type="molecule type" value="Genomic_DNA"/>
</dbReference>
<protein>
    <submittedName>
        <fullName evidence="2">Nucleic acid/nucleotide deaminase of polymorphic system toxin</fullName>
    </submittedName>
</protein>
<dbReference type="Pfam" id="PF14428">
    <property type="entry name" value="DddA-like"/>
    <property type="match status" value="1"/>
</dbReference>
<name>A0A2N3XVA0_SACSN</name>
<organism evidence="2 3">
    <name type="scientific">Saccharopolyspora spinosa</name>
    <dbReference type="NCBI Taxonomy" id="60894"/>
    <lineage>
        <taxon>Bacteria</taxon>
        <taxon>Bacillati</taxon>
        <taxon>Actinomycetota</taxon>
        <taxon>Actinomycetes</taxon>
        <taxon>Pseudonocardiales</taxon>
        <taxon>Pseudonocardiaceae</taxon>
        <taxon>Saccharopolyspora</taxon>
    </lineage>
</organism>